<protein>
    <submittedName>
        <fullName evidence="1">Uncharacterized protein</fullName>
    </submittedName>
</protein>
<reference evidence="1 2" key="1">
    <citation type="submission" date="2018-06" db="EMBL/GenBank/DDBJ databases">
        <title>Complete Genome Sequence of the Microcystin-Degrading Bacterium Sphingosinicella microcystinivorans Strain B-9.</title>
        <authorList>
            <person name="Jin H."/>
            <person name="Nishizawa T."/>
            <person name="Guo Y."/>
            <person name="Nishizawa A."/>
            <person name="Park H."/>
            <person name="Kato H."/>
            <person name="Tsuji K."/>
            <person name="Harada K."/>
        </authorList>
    </citation>
    <scope>NUCLEOTIDE SEQUENCE [LARGE SCALE GENOMIC DNA]</scope>
    <source>
        <strain evidence="1 2">B9</strain>
    </source>
</reference>
<dbReference type="EMBL" id="AP018711">
    <property type="protein sequence ID" value="BBE33802.1"/>
    <property type="molecule type" value="Genomic_DNA"/>
</dbReference>
<dbReference type="Proteomes" id="UP000275727">
    <property type="component" value="Chromosome"/>
</dbReference>
<evidence type="ECO:0000313" key="2">
    <source>
        <dbReference type="Proteomes" id="UP000275727"/>
    </source>
</evidence>
<dbReference type="KEGG" id="smic:SmB9_14600"/>
<proteinExistence type="predicted"/>
<name>A0AAD1D4S7_SPHMI</name>
<accession>A0AAD1D4S7</accession>
<evidence type="ECO:0000313" key="1">
    <source>
        <dbReference type="EMBL" id="BBE33802.1"/>
    </source>
</evidence>
<sequence length="67" mass="7508">MLTVLYGDKRDVTAQILEVHVACAESQCIPDFVGISEHHEKITAAIVNVEERHIIVRHNVLQTLLSC</sequence>
<gene>
    <name evidence="1" type="ORF">SmB9_14600</name>
</gene>
<organism evidence="1 2">
    <name type="scientific">Sphingosinicella microcystinivorans</name>
    <dbReference type="NCBI Taxonomy" id="335406"/>
    <lineage>
        <taxon>Bacteria</taxon>
        <taxon>Pseudomonadati</taxon>
        <taxon>Pseudomonadota</taxon>
        <taxon>Alphaproteobacteria</taxon>
        <taxon>Sphingomonadales</taxon>
        <taxon>Sphingosinicellaceae</taxon>
        <taxon>Sphingosinicella</taxon>
    </lineage>
</organism>
<dbReference type="AlphaFoldDB" id="A0AAD1D4S7"/>